<sequence>MSPRRLRAIFRRTAIGVAFVVLVLALGTLIPRGEAGGDADVGAGSGAQRTILVLSNAIHTDIALPLNAETRAAFGFVASAGLPIERPDAEWLVLGWGGETFYVRTPTWSDLEVMPVVQSVLGDRSVMHVELAGRIDPAAPHVTPLVLSPERYADLVDAIMASFEDDPSGAPALLPVPGYGAFDRFYEARGGFQVLFGCNTWTGQMLREAGIATGLWTPLPFLLGASLAIHN</sequence>
<comment type="caution">
    <text evidence="1">The sequence shown here is derived from an EMBL/GenBank/DDBJ whole genome shotgun (WGS) entry which is preliminary data.</text>
</comment>
<dbReference type="InterPro" id="IPR011727">
    <property type="entry name" value="CHP02117"/>
</dbReference>
<protein>
    <submittedName>
        <fullName evidence="1">TIGR02117 family protein</fullName>
    </submittedName>
</protein>
<gene>
    <name evidence="1" type="ORF">U0C82_01490</name>
</gene>
<evidence type="ECO:0000313" key="2">
    <source>
        <dbReference type="Proteomes" id="UP001294412"/>
    </source>
</evidence>
<proteinExistence type="predicted"/>
<accession>A0ABU5HXF4</accession>
<organism evidence="1 2">
    <name type="scientific">Fulvimarina uroteuthidis</name>
    <dbReference type="NCBI Taxonomy" id="3098149"/>
    <lineage>
        <taxon>Bacteria</taxon>
        <taxon>Pseudomonadati</taxon>
        <taxon>Pseudomonadota</taxon>
        <taxon>Alphaproteobacteria</taxon>
        <taxon>Hyphomicrobiales</taxon>
        <taxon>Aurantimonadaceae</taxon>
        <taxon>Fulvimarina</taxon>
    </lineage>
</organism>
<dbReference type="Pfam" id="PF09601">
    <property type="entry name" value="DUF2459"/>
    <property type="match status" value="1"/>
</dbReference>
<dbReference type="NCBIfam" id="TIGR02117">
    <property type="entry name" value="chp_urease_rgn"/>
    <property type="match status" value="1"/>
</dbReference>
<keyword evidence="2" id="KW-1185">Reference proteome</keyword>
<dbReference type="EMBL" id="JAXLPB010000001">
    <property type="protein sequence ID" value="MDY8107820.1"/>
    <property type="molecule type" value="Genomic_DNA"/>
</dbReference>
<reference evidence="1 2" key="1">
    <citation type="submission" date="2023-12" db="EMBL/GenBank/DDBJ databases">
        <title>Description of Novel Strain Fulvimarina sp. 2208YS6-2-32 isolated from Uroteuthis (Photololigo) edulis.</title>
        <authorList>
            <person name="Park J.-S."/>
        </authorList>
    </citation>
    <scope>NUCLEOTIDE SEQUENCE [LARGE SCALE GENOMIC DNA]</scope>
    <source>
        <strain evidence="1 2">2208YS6-2-32</strain>
    </source>
</reference>
<dbReference type="Proteomes" id="UP001294412">
    <property type="component" value="Unassembled WGS sequence"/>
</dbReference>
<name>A0ABU5HXF4_9HYPH</name>
<evidence type="ECO:0000313" key="1">
    <source>
        <dbReference type="EMBL" id="MDY8107820.1"/>
    </source>
</evidence>